<dbReference type="Proteomes" id="UP000254465">
    <property type="component" value="Unassembled WGS sequence"/>
</dbReference>
<dbReference type="GO" id="GO:0006259">
    <property type="term" value="P:DNA metabolic process"/>
    <property type="evidence" value="ECO:0007669"/>
    <property type="project" value="InterPro"/>
</dbReference>
<dbReference type="NCBIfam" id="TIGR00616">
    <property type="entry name" value="rect"/>
    <property type="match status" value="1"/>
</dbReference>
<dbReference type="AlphaFoldDB" id="A0A377ID42"/>
<dbReference type="Pfam" id="PF03837">
    <property type="entry name" value="RecT"/>
    <property type="match status" value="1"/>
</dbReference>
<name>A0A377ID42_AVIPA</name>
<dbReference type="InterPro" id="IPR004590">
    <property type="entry name" value="ssDNA_annealing_RecT"/>
</dbReference>
<accession>A0A377ID42</accession>
<dbReference type="EMBL" id="UGHK01000002">
    <property type="protein sequence ID" value="STO72669.1"/>
    <property type="molecule type" value="Genomic_DNA"/>
</dbReference>
<dbReference type="GO" id="GO:0003677">
    <property type="term" value="F:DNA binding"/>
    <property type="evidence" value="ECO:0007669"/>
    <property type="project" value="InterPro"/>
</dbReference>
<organism evidence="1 2">
    <name type="scientific">Avibacterium paragallinarum</name>
    <name type="common">Haemophilus gallinarum</name>
    <dbReference type="NCBI Taxonomy" id="728"/>
    <lineage>
        <taxon>Bacteria</taxon>
        <taxon>Pseudomonadati</taxon>
        <taxon>Pseudomonadota</taxon>
        <taxon>Gammaproteobacteria</taxon>
        <taxon>Pasteurellales</taxon>
        <taxon>Pasteurellaceae</taxon>
        <taxon>Avibacterium</taxon>
    </lineage>
</organism>
<dbReference type="RefSeq" id="WP_017806851.1">
    <property type="nucleotide sequence ID" value="NZ_PQVK01000282.1"/>
</dbReference>
<evidence type="ECO:0000313" key="1">
    <source>
        <dbReference type="EMBL" id="STO72669.1"/>
    </source>
</evidence>
<proteinExistence type="predicted"/>
<reference evidence="1 2" key="1">
    <citation type="submission" date="2018-06" db="EMBL/GenBank/DDBJ databases">
        <authorList>
            <consortium name="Pathogen Informatics"/>
            <person name="Doyle S."/>
        </authorList>
    </citation>
    <scope>NUCLEOTIDE SEQUENCE [LARGE SCALE GENOMIC DNA]</scope>
    <source>
        <strain evidence="1 2">NCTC11296</strain>
    </source>
</reference>
<protein>
    <submittedName>
        <fullName evidence="1">Recombinational DNA repair protein, rece pathway</fullName>
    </submittedName>
</protein>
<evidence type="ECO:0000313" key="2">
    <source>
        <dbReference type="Proteomes" id="UP000254465"/>
    </source>
</evidence>
<gene>
    <name evidence="1" type="primary">recT</name>
    <name evidence="1" type="ORF">NCTC11296_02608</name>
</gene>
<dbReference type="InterPro" id="IPR018330">
    <property type="entry name" value="RecT_fam"/>
</dbReference>
<sequence length="337" mass="38405">MTNQITQPQKPKSPPTLKQLFQSPLIKQKVQELVGKNASTFATSVIQIANSNAMLKTAKPESIFNAACMAATLNLPLQNGLGFAYLVPFRTKRKVPLVDTEGNVILDRDGKPRTKEEYVIEAQFQIGYKGFIQLAQRSGQFKRLVALPVYKKQLVKKDFINGFEFDWEQEPEEGELPIGYYAYFKLVNDFSAELYMTHEEIEKHAKKYSQTYRTYLEKKAKGQWASSVWADNFESMALKTVMKLLLSKQAPLSVEMQNAVLADQSVIKDSENGEFDYPDNNIDDAEIVTMNVSQETFEQCKQNILNRETTLQALCDSGFKFSPEQYAQLEALENNRE</sequence>